<sequence>MRESPSTANSSIATGLSFQRHYKPYYTKKQLTVLHNVKRLGSLASKETNARYSSCKFMQDVGRKLGFPQKTISTSQALYHRFYLYYSIKEYSPQDISIACLFVASKIEETIKKLKDIFVAVHSVKHPESKELDPEQISEDRRRKILGYEKLVLETVCFNFQLRHPYEYIIKFTKWIKTTHPSVDDKQLAKRAYGIAVDSYKTPICIEYPPHTIAVGCIYLATLFMTEQDKRLKESIEWDQSFLSRMEDIEDVAQQILDLYISTNPRHDAGKYTRFKILLNEQAQKRGPDPYLEKMTQLELKAGDVKGLEEVNTNHHTVSYHFE</sequence>
<dbReference type="SUPFAM" id="SSF47954">
    <property type="entry name" value="Cyclin-like"/>
    <property type="match status" value="2"/>
</dbReference>
<dbReference type="EMBL" id="PJQM01002503">
    <property type="protein sequence ID" value="RCH94877.1"/>
    <property type="molecule type" value="Genomic_DNA"/>
</dbReference>
<feature type="domain" description="Cyclin-like" evidence="2">
    <location>
        <begin position="56"/>
        <end position="154"/>
    </location>
</feature>
<keyword evidence="1" id="KW-0195">Cyclin</keyword>
<dbReference type="PANTHER" id="PTHR10026">
    <property type="entry name" value="CYCLIN"/>
    <property type="match status" value="1"/>
</dbReference>
<accession>A0A367JY97</accession>
<name>A0A367JY97_RHIST</name>
<feature type="domain" description="Cyclin-like" evidence="2">
    <location>
        <begin position="167"/>
        <end position="258"/>
    </location>
</feature>
<comment type="caution">
    <text evidence="3">The sequence shown here is derived from an EMBL/GenBank/DDBJ whole genome shotgun (WGS) entry which is preliminary data.</text>
</comment>
<dbReference type="OrthoDB" id="25002at2759"/>
<gene>
    <name evidence="3" type="ORF">CU098_008336</name>
</gene>
<protein>
    <recommendedName>
        <fullName evidence="2">Cyclin-like domain-containing protein</fullName>
    </recommendedName>
</protein>
<reference evidence="3 4" key="1">
    <citation type="journal article" date="2018" name="G3 (Bethesda)">
        <title>Phylogenetic and Phylogenomic Definition of Rhizopus Species.</title>
        <authorList>
            <person name="Gryganskyi A.P."/>
            <person name="Golan J."/>
            <person name="Dolatabadi S."/>
            <person name="Mondo S."/>
            <person name="Robb S."/>
            <person name="Idnurm A."/>
            <person name="Muszewska A."/>
            <person name="Steczkiewicz K."/>
            <person name="Masonjones S."/>
            <person name="Liao H.L."/>
            <person name="Gajdeczka M.T."/>
            <person name="Anike F."/>
            <person name="Vuek A."/>
            <person name="Anishchenko I.M."/>
            <person name="Voigt K."/>
            <person name="de Hoog G.S."/>
            <person name="Smith M.E."/>
            <person name="Heitman J."/>
            <person name="Vilgalys R."/>
            <person name="Stajich J.E."/>
        </authorList>
    </citation>
    <scope>NUCLEOTIDE SEQUENCE [LARGE SCALE GENOMIC DNA]</scope>
    <source>
        <strain evidence="3 4">LSU 92-RS-03</strain>
    </source>
</reference>
<dbReference type="AlphaFoldDB" id="A0A367JY97"/>
<evidence type="ECO:0000259" key="2">
    <source>
        <dbReference type="SMART" id="SM00385"/>
    </source>
</evidence>
<dbReference type="GO" id="GO:0016538">
    <property type="term" value="F:cyclin-dependent protein serine/threonine kinase regulator activity"/>
    <property type="evidence" value="ECO:0007669"/>
    <property type="project" value="InterPro"/>
</dbReference>
<evidence type="ECO:0000313" key="3">
    <source>
        <dbReference type="EMBL" id="RCH94877.1"/>
    </source>
</evidence>
<dbReference type="SMART" id="SM00385">
    <property type="entry name" value="CYCLIN"/>
    <property type="match status" value="2"/>
</dbReference>
<organism evidence="3 4">
    <name type="scientific">Rhizopus stolonifer</name>
    <name type="common">Rhizopus nigricans</name>
    <dbReference type="NCBI Taxonomy" id="4846"/>
    <lineage>
        <taxon>Eukaryota</taxon>
        <taxon>Fungi</taxon>
        <taxon>Fungi incertae sedis</taxon>
        <taxon>Mucoromycota</taxon>
        <taxon>Mucoromycotina</taxon>
        <taxon>Mucoromycetes</taxon>
        <taxon>Mucorales</taxon>
        <taxon>Mucorineae</taxon>
        <taxon>Rhizopodaceae</taxon>
        <taxon>Rhizopus</taxon>
    </lineage>
</organism>
<proteinExistence type="inferred from homology"/>
<dbReference type="InterPro" id="IPR013763">
    <property type="entry name" value="Cyclin-like_dom"/>
</dbReference>
<evidence type="ECO:0000256" key="1">
    <source>
        <dbReference type="RuleBase" id="RU000383"/>
    </source>
</evidence>
<dbReference type="Gene3D" id="1.10.472.10">
    <property type="entry name" value="Cyclin-like"/>
    <property type="match status" value="2"/>
</dbReference>
<dbReference type="InterPro" id="IPR006671">
    <property type="entry name" value="Cyclin_N"/>
</dbReference>
<dbReference type="Pfam" id="PF00134">
    <property type="entry name" value="Cyclin_N"/>
    <property type="match status" value="1"/>
</dbReference>
<keyword evidence="4" id="KW-1185">Reference proteome</keyword>
<dbReference type="Proteomes" id="UP000253551">
    <property type="component" value="Unassembled WGS sequence"/>
</dbReference>
<comment type="similarity">
    <text evidence="1">Belongs to the cyclin family.</text>
</comment>
<dbReference type="STRING" id="4846.A0A367JY97"/>
<dbReference type="InterPro" id="IPR043198">
    <property type="entry name" value="Cyclin/Ssn8"/>
</dbReference>
<dbReference type="GO" id="GO:0006357">
    <property type="term" value="P:regulation of transcription by RNA polymerase II"/>
    <property type="evidence" value="ECO:0007669"/>
    <property type="project" value="InterPro"/>
</dbReference>
<evidence type="ECO:0000313" key="4">
    <source>
        <dbReference type="Proteomes" id="UP000253551"/>
    </source>
</evidence>
<dbReference type="InterPro" id="IPR036915">
    <property type="entry name" value="Cyclin-like_sf"/>
</dbReference>